<evidence type="ECO:0000313" key="4">
    <source>
        <dbReference type="EMBL" id="MBY0096393.1"/>
    </source>
</evidence>
<dbReference type="NCBIfam" id="NF040982">
    <property type="entry name" value="ComGD"/>
    <property type="match status" value="1"/>
</dbReference>
<dbReference type="InterPro" id="IPR016785">
    <property type="entry name" value="ComGD"/>
</dbReference>
<evidence type="ECO:0000256" key="1">
    <source>
        <dbReference type="ARBA" id="ARBA00004241"/>
    </source>
</evidence>
<keyword evidence="2" id="KW-0178">Competence</keyword>
<evidence type="ECO:0000256" key="3">
    <source>
        <dbReference type="SAM" id="Phobius"/>
    </source>
</evidence>
<protein>
    <submittedName>
        <fullName evidence="4">Type II secretion system protein</fullName>
    </submittedName>
</protein>
<dbReference type="InterPro" id="IPR012902">
    <property type="entry name" value="N_methyl_site"/>
</dbReference>
<comment type="caution">
    <text evidence="4">The sequence shown here is derived from an EMBL/GenBank/DDBJ whole genome shotgun (WGS) entry which is preliminary data.</text>
</comment>
<dbReference type="EMBL" id="JACWFH010000008">
    <property type="protein sequence ID" value="MBY0096393.1"/>
    <property type="molecule type" value="Genomic_DNA"/>
</dbReference>
<organism evidence="4 5">
    <name type="scientific">Mesobacillus maritimus</name>
    <dbReference type="NCBI Taxonomy" id="1643336"/>
    <lineage>
        <taxon>Bacteria</taxon>
        <taxon>Bacillati</taxon>
        <taxon>Bacillota</taxon>
        <taxon>Bacilli</taxon>
        <taxon>Bacillales</taxon>
        <taxon>Bacillaceae</taxon>
        <taxon>Mesobacillus</taxon>
    </lineage>
</organism>
<dbReference type="NCBIfam" id="TIGR02532">
    <property type="entry name" value="IV_pilin_GFxxxE"/>
    <property type="match status" value="1"/>
</dbReference>
<evidence type="ECO:0000256" key="2">
    <source>
        <dbReference type="ARBA" id="ARBA00023287"/>
    </source>
</evidence>
<keyword evidence="5" id="KW-1185">Reference proteome</keyword>
<dbReference type="RefSeq" id="WP_221872235.1">
    <property type="nucleotide sequence ID" value="NZ_JACWFH010000008.1"/>
</dbReference>
<keyword evidence="3" id="KW-1133">Transmembrane helix</keyword>
<accession>A0ABS7K2B9</accession>
<gene>
    <name evidence="4" type="ORF">H0185_06180</name>
</gene>
<keyword evidence="3" id="KW-0812">Transmembrane</keyword>
<keyword evidence="3" id="KW-0472">Membrane</keyword>
<comment type="subcellular location">
    <subcellularLocation>
        <location evidence="1">Cell surface</location>
    </subcellularLocation>
</comment>
<feature type="transmembrane region" description="Helical" evidence="3">
    <location>
        <begin position="6"/>
        <end position="31"/>
    </location>
</feature>
<reference evidence="4 5" key="1">
    <citation type="submission" date="2020-07" db="EMBL/GenBank/DDBJ databases">
        <title>Fungal Genomes of the International Space Station.</title>
        <authorList>
            <person name="Seuylemezian A."/>
            <person name="Singh N.K."/>
            <person name="Wood J."/>
            <person name="Venkateswaran K."/>
        </authorList>
    </citation>
    <scope>NUCLEOTIDE SEQUENCE [LARGE SCALE GENOMIC DNA]</scope>
    <source>
        <strain evidence="4 5">PL-B2</strain>
    </source>
</reference>
<evidence type="ECO:0000313" key="5">
    <source>
        <dbReference type="Proteomes" id="UP000769780"/>
    </source>
</evidence>
<dbReference type="Pfam" id="PF07963">
    <property type="entry name" value="N_methyl"/>
    <property type="match status" value="1"/>
</dbReference>
<sequence length="146" mass="17094">MDAKSNGFTLIETLIVLSAFLIMSFSSVLLLKPTHHYLQSQVFFSQLKSDLYFAQQYAIAHQEEVSVHIMPESNYYYVRTRFNGPMLIERTYSPEIKVREGSLKLFFQFMADGNTNKFGTFFIEIGNKRYRMTLLIGRGRFYVVEE</sequence>
<name>A0ABS7K2B9_9BACI</name>
<dbReference type="PIRSF" id="PIRSF021292">
    <property type="entry name" value="Competence_ComGD"/>
    <property type="match status" value="1"/>
</dbReference>
<dbReference type="Proteomes" id="UP000769780">
    <property type="component" value="Unassembled WGS sequence"/>
</dbReference>
<proteinExistence type="predicted"/>